<protein>
    <submittedName>
        <fullName evidence="2">Uncharacterized protein</fullName>
    </submittedName>
</protein>
<reference evidence="2 3" key="1">
    <citation type="submission" date="2016-10" db="EMBL/GenBank/DDBJ databases">
        <authorList>
            <person name="de Groot N.N."/>
        </authorList>
    </citation>
    <scope>NUCLEOTIDE SEQUENCE [LARGE SCALE GENOMIC DNA]</scope>
    <source>
        <strain evidence="2 3">DSM 1801</strain>
    </source>
</reference>
<dbReference type="EMBL" id="FOHN01000008">
    <property type="protein sequence ID" value="SET08616.1"/>
    <property type="molecule type" value="Genomic_DNA"/>
</dbReference>
<evidence type="ECO:0000313" key="2">
    <source>
        <dbReference type="EMBL" id="SET08616.1"/>
    </source>
</evidence>
<organism evidence="2 3">
    <name type="scientific">[Clostridium] polysaccharolyticum</name>
    <dbReference type="NCBI Taxonomy" id="29364"/>
    <lineage>
        <taxon>Bacteria</taxon>
        <taxon>Bacillati</taxon>
        <taxon>Bacillota</taxon>
        <taxon>Clostridia</taxon>
        <taxon>Lachnospirales</taxon>
        <taxon>Lachnospiraceae</taxon>
    </lineage>
</organism>
<sequence>MKNKLLRKALSLGVVMSVFMIQSAIAIASEDTSKEINTISKLEKCLDQITKDNIVTSAERNKLKSRLDLNVAKEYIAQYNDEIEKVINTKKGEKNYRHI</sequence>
<dbReference type="AlphaFoldDB" id="A0A1I0BNM0"/>
<dbReference type="Proteomes" id="UP000199800">
    <property type="component" value="Unassembled WGS sequence"/>
</dbReference>
<proteinExistence type="predicted"/>
<feature type="signal peptide" evidence="1">
    <location>
        <begin position="1"/>
        <end position="28"/>
    </location>
</feature>
<dbReference type="RefSeq" id="WP_092477515.1">
    <property type="nucleotide sequence ID" value="NZ_FOHN01000008.1"/>
</dbReference>
<evidence type="ECO:0000256" key="1">
    <source>
        <dbReference type="SAM" id="SignalP"/>
    </source>
</evidence>
<evidence type="ECO:0000313" key="3">
    <source>
        <dbReference type="Proteomes" id="UP000199800"/>
    </source>
</evidence>
<accession>A0A1I0BNM0</accession>
<name>A0A1I0BNM0_9FIRM</name>
<keyword evidence="1" id="KW-0732">Signal</keyword>
<keyword evidence="3" id="KW-1185">Reference proteome</keyword>
<feature type="chain" id="PRO_5011492105" evidence="1">
    <location>
        <begin position="29"/>
        <end position="99"/>
    </location>
</feature>
<dbReference type="STRING" id="29364.SAMN04487772_10834"/>
<gene>
    <name evidence="2" type="ORF">SAMN04487772_10834</name>
</gene>